<evidence type="ECO:0000256" key="2">
    <source>
        <dbReference type="ARBA" id="ARBA00022692"/>
    </source>
</evidence>
<comment type="subcellular location">
    <subcellularLocation>
        <location evidence="1">Membrane</location>
        <topology evidence="1">Multi-pass membrane protein</topology>
    </subcellularLocation>
</comment>
<dbReference type="Proteomes" id="UP000245771">
    <property type="component" value="Unassembled WGS sequence"/>
</dbReference>
<name>A0A316V3P4_9BASI</name>
<feature type="compositionally biased region" description="Acidic residues" evidence="5">
    <location>
        <begin position="426"/>
        <end position="435"/>
    </location>
</feature>
<feature type="region of interest" description="Disordered" evidence="5">
    <location>
        <begin position="370"/>
        <end position="442"/>
    </location>
</feature>
<sequence length="442" mass="48333">MTLWSTLAALGMAFGAPLIYADQAWSIQKRRNAEGFSKDVCAVLLIANISRIFFWFGEKYEFALLLQSILMIVSQIYLLSLLLKFRPGSFASSAYSVASGDRGGSTSTTGRPNNASNSAPTSAQSRTEFSADDSFDGDANQSGNKSSSFPTSIGGLFDTSSANGRYAPLFGLNMPAAPTLDEDEDEEDVGTSNTQSGQKLQRVGRKAVKFLQSGFKRTEGATRKDGSSGGRIFGFWTWPDLSSYLLFLAALIVFLAVLQVILGRLSSYVWVLGMFALGLEATLPVPQAMTNYSRKSLGGFRLSVLMGWAFGDAFKTVYFLMQGSPIQSIISALFALSVDVVICAQLYLYREQTAKDWEDMRLEEAEALEVERQQQAPIEDAQPISNQRSKSNSQSQPTRPKPTAGNKRNASQSNNVAEEASMFQIEADDEDEDDGDMGRSRR</sequence>
<dbReference type="Gene3D" id="1.20.1280.290">
    <property type="match status" value="2"/>
</dbReference>
<evidence type="ECO:0000313" key="7">
    <source>
        <dbReference type="EMBL" id="PWN32072.1"/>
    </source>
</evidence>
<dbReference type="GO" id="GO:0005802">
    <property type="term" value="C:trans-Golgi network"/>
    <property type="evidence" value="ECO:0007669"/>
    <property type="project" value="TreeGrafter"/>
</dbReference>
<dbReference type="GO" id="GO:0042147">
    <property type="term" value="P:retrograde transport, endosome to Golgi"/>
    <property type="evidence" value="ECO:0007669"/>
    <property type="project" value="TreeGrafter"/>
</dbReference>
<evidence type="ECO:0000256" key="1">
    <source>
        <dbReference type="ARBA" id="ARBA00004141"/>
    </source>
</evidence>
<dbReference type="PANTHER" id="PTHR14856">
    <property type="entry name" value="PQ-LOOP REPEAT-CONTAINING PROTEIN 1-LIKE PROTEIN"/>
    <property type="match status" value="1"/>
</dbReference>
<dbReference type="GO" id="GO:0005829">
    <property type="term" value="C:cytosol"/>
    <property type="evidence" value="ECO:0007669"/>
    <property type="project" value="GOC"/>
</dbReference>
<feature type="transmembrane region" description="Helical" evidence="6">
    <location>
        <begin position="326"/>
        <end position="349"/>
    </location>
</feature>
<feature type="compositionally biased region" description="Low complexity" evidence="5">
    <location>
        <begin position="385"/>
        <end position="396"/>
    </location>
</feature>
<dbReference type="GO" id="GO:0016020">
    <property type="term" value="C:membrane"/>
    <property type="evidence" value="ECO:0007669"/>
    <property type="project" value="UniProtKB-SubCell"/>
</dbReference>
<feature type="region of interest" description="Disordered" evidence="5">
    <location>
        <begin position="177"/>
        <end position="198"/>
    </location>
</feature>
<evidence type="ECO:0000256" key="3">
    <source>
        <dbReference type="ARBA" id="ARBA00022989"/>
    </source>
</evidence>
<keyword evidence="4 6" id="KW-0472">Membrane</keyword>
<evidence type="ECO:0000256" key="6">
    <source>
        <dbReference type="SAM" id="Phobius"/>
    </source>
</evidence>
<feature type="region of interest" description="Disordered" evidence="5">
    <location>
        <begin position="97"/>
        <end position="147"/>
    </location>
</feature>
<dbReference type="PANTHER" id="PTHR14856:SF9">
    <property type="entry name" value="PQ-LOOP REPEAT-CONTAINING PROTEIN 1"/>
    <property type="match status" value="1"/>
</dbReference>
<evidence type="ECO:0000256" key="4">
    <source>
        <dbReference type="ARBA" id="ARBA00023136"/>
    </source>
</evidence>
<dbReference type="GeneID" id="37021327"/>
<evidence type="ECO:0000313" key="8">
    <source>
        <dbReference type="Proteomes" id="UP000245771"/>
    </source>
</evidence>
<accession>A0A316V3P4</accession>
<protein>
    <recommendedName>
        <fullName evidence="9">PQ-loop-domain-containing protein</fullName>
    </recommendedName>
</protein>
<evidence type="ECO:0008006" key="9">
    <source>
        <dbReference type="Google" id="ProtNLM"/>
    </source>
</evidence>
<feature type="transmembrane region" description="Helical" evidence="6">
    <location>
        <begin position="268"/>
        <end position="286"/>
    </location>
</feature>
<dbReference type="GO" id="GO:0005768">
    <property type="term" value="C:endosome"/>
    <property type="evidence" value="ECO:0007669"/>
    <property type="project" value="TreeGrafter"/>
</dbReference>
<dbReference type="STRING" id="1280837.A0A316V3P4"/>
<dbReference type="InParanoid" id="A0A316V3P4"/>
<feature type="transmembrane region" description="Helical" evidence="6">
    <location>
        <begin position="298"/>
        <end position="320"/>
    </location>
</feature>
<evidence type="ECO:0000256" key="5">
    <source>
        <dbReference type="SAM" id="MobiDB-lite"/>
    </source>
</evidence>
<dbReference type="InterPro" id="IPR052241">
    <property type="entry name" value="SLC66/Scramblase_ANY1"/>
</dbReference>
<proteinExistence type="predicted"/>
<feature type="compositionally biased region" description="Acidic residues" evidence="5">
    <location>
        <begin position="180"/>
        <end position="189"/>
    </location>
</feature>
<keyword evidence="2 6" id="KW-0812">Transmembrane</keyword>
<dbReference type="InterPro" id="IPR006603">
    <property type="entry name" value="PQ-loop_rpt"/>
</dbReference>
<dbReference type="RefSeq" id="XP_025352374.1">
    <property type="nucleotide sequence ID" value="XM_025499546.1"/>
</dbReference>
<dbReference type="GO" id="GO:0045332">
    <property type="term" value="P:phospholipid translocation"/>
    <property type="evidence" value="ECO:0007669"/>
    <property type="project" value="TreeGrafter"/>
</dbReference>
<dbReference type="AlphaFoldDB" id="A0A316V3P4"/>
<feature type="compositionally biased region" description="Polar residues" evidence="5">
    <location>
        <begin position="112"/>
        <end position="128"/>
    </location>
</feature>
<feature type="compositionally biased region" description="Polar residues" evidence="5">
    <location>
        <begin position="406"/>
        <end position="416"/>
    </location>
</feature>
<dbReference type="OrthoDB" id="292213at2759"/>
<keyword evidence="8" id="KW-1185">Reference proteome</keyword>
<dbReference type="Pfam" id="PF04193">
    <property type="entry name" value="PQ-loop"/>
    <property type="match status" value="2"/>
</dbReference>
<gene>
    <name evidence="7" type="ORF">FA14DRAFT_162340</name>
</gene>
<feature type="transmembrane region" description="Helical" evidence="6">
    <location>
        <begin position="62"/>
        <end position="83"/>
    </location>
</feature>
<keyword evidence="3 6" id="KW-1133">Transmembrane helix</keyword>
<reference evidence="7 8" key="1">
    <citation type="journal article" date="2018" name="Mol. Biol. Evol.">
        <title>Broad Genomic Sampling Reveals a Smut Pathogenic Ancestry of the Fungal Clade Ustilaginomycotina.</title>
        <authorList>
            <person name="Kijpornyongpan T."/>
            <person name="Mondo S.J."/>
            <person name="Barry K."/>
            <person name="Sandor L."/>
            <person name="Lee J."/>
            <person name="Lipzen A."/>
            <person name="Pangilinan J."/>
            <person name="LaButti K."/>
            <person name="Hainaut M."/>
            <person name="Henrissat B."/>
            <person name="Grigoriev I.V."/>
            <person name="Spatafora J.W."/>
            <person name="Aime M.C."/>
        </authorList>
    </citation>
    <scope>NUCLEOTIDE SEQUENCE [LARGE SCALE GENOMIC DNA]</scope>
    <source>
        <strain evidence="7 8">MCA 3882</strain>
    </source>
</reference>
<dbReference type="EMBL" id="KZ819606">
    <property type="protein sequence ID" value="PWN32072.1"/>
    <property type="molecule type" value="Genomic_DNA"/>
</dbReference>
<organism evidence="7 8">
    <name type="scientific">Meira miltonrushii</name>
    <dbReference type="NCBI Taxonomy" id="1280837"/>
    <lineage>
        <taxon>Eukaryota</taxon>
        <taxon>Fungi</taxon>
        <taxon>Dikarya</taxon>
        <taxon>Basidiomycota</taxon>
        <taxon>Ustilaginomycotina</taxon>
        <taxon>Exobasidiomycetes</taxon>
        <taxon>Exobasidiales</taxon>
        <taxon>Brachybasidiaceae</taxon>
        <taxon>Meira</taxon>
    </lineage>
</organism>
<feature type="transmembrane region" description="Helical" evidence="6">
    <location>
        <begin position="241"/>
        <end position="262"/>
    </location>
</feature>